<protein>
    <submittedName>
        <fullName evidence="4">Response regulator</fullName>
    </submittedName>
</protein>
<evidence type="ECO:0000256" key="1">
    <source>
        <dbReference type="ARBA" id="ARBA00022553"/>
    </source>
</evidence>
<reference evidence="4 5" key="1">
    <citation type="submission" date="2023-03" db="EMBL/GenBank/DDBJ databases">
        <title>YIM 152171 draft genome.</title>
        <authorList>
            <person name="Yang Z."/>
        </authorList>
    </citation>
    <scope>NUCLEOTIDE SEQUENCE [LARGE SCALE GENOMIC DNA]</scope>
    <source>
        <strain evidence="4 5">YIM 152171</strain>
    </source>
</reference>
<gene>
    <name evidence="4" type="ORF">PZ740_07190</name>
</gene>
<evidence type="ECO:0000259" key="3">
    <source>
        <dbReference type="PROSITE" id="PS50110"/>
    </source>
</evidence>
<dbReference type="Gene3D" id="3.40.50.2300">
    <property type="match status" value="1"/>
</dbReference>
<dbReference type="InterPro" id="IPR013324">
    <property type="entry name" value="RNA_pol_sigma_r3/r4-like"/>
</dbReference>
<keyword evidence="1 2" id="KW-0597">Phosphoprotein</keyword>
<dbReference type="RefSeq" id="WP_327788582.1">
    <property type="nucleotide sequence ID" value="NZ_JARGEQ010000073.1"/>
</dbReference>
<dbReference type="GO" id="GO:0000160">
    <property type="term" value="P:phosphorelay signal transduction system"/>
    <property type="evidence" value="ECO:0007669"/>
    <property type="project" value="InterPro"/>
</dbReference>
<dbReference type="InterPro" id="IPR011006">
    <property type="entry name" value="CheY-like_superfamily"/>
</dbReference>
<dbReference type="CDD" id="cd17540">
    <property type="entry name" value="REC_PhyR"/>
    <property type="match status" value="1"/>
</dbReference>
<name>A0AAP3V072_9PROT</name>
<dbReference type="PROSITE" id="PS50110">
    <property type="entry name" value="RESPONSE_REGULATORY"/>
    <property type="match status" value="1"/>
</dbReference>
<dbReference type="Pfam" id="PF00072">
    <property type="entry name" value="Response_reg"/>
    <property type="match status" value="1"/>
</dbReference>
<keyword evidence="5" id="KW-1185">Reference proteome</keyword>
<dbReference type="Proteomes" id="UP001301140">
    <property type="component" value="Unassembled WGS sequence"/>
</dbReference>
<dbReference type="Pfam" id="PF22233">
    <property type="entry name" value="PhyR_sigma-like"/>
    <property type="match status" value="1"/>
</dbReference>
<dbReference type="NCBIfam" id="NF006623">
    <property type="entry name" value="PRK09191.1"/>
    <property type="match status" value="1"/>
</dbReference>
<dbReference type="InterPro" id="IPR001789">
    <property type="entry name" value="Sig_transdc_resp-reg_receiver"/>
</dbReference>
<dbReference type="SMART" id="SM00448">
    <property type="entry name" value="REC"/>
    <property type="match status" value="1"/>
</dbReference>
<dbReference type="AlphaFoldDB" id="A0AAP3V072"/>
<dbReference type="EMBL" id="JARGEQ010000073">
    <property type="protein sequence ID" value="MDF1586166.1"/>
    <property type="molecule type" value="Genomic_DNA"/>
</dbReference>
<evidence type="ECO:0000313" key="5">
    <source>
        <dbReference type="Proteomes" id="UP001301140"/>
    </source>
</evidence>
<organism evidence="4 5">
    <name type="scientific">Marinimicrococcus flavescens</name>
    <dbReference type="NCBI Taxonomy" id="3031815"/>
    <lineage>
        <taxon>Bacteria</taxon>
        <taxon>Pseudomonadati</taxon>
        <taxon>Pseudomonadota</taxon>
        <taxon>Alphaproteobacteria</taxon>
        <taxon>Geminicoccales</taxon>
        <taxon>Geminicoccaceae</taxon>
        <taxon>Marinimicrococcus</taxon>
    </lineage>
</organism>
<feature type="domain" description="Response regulatory" evidence="3">
    <location>
        <begin position="142"/>
        <end position="255"/>
    </location>
</feature>
<dbReference type="InterPro" id="IPR050595">
    <property type="entry name" value="Bact_response_regulator"/>
</dbReference>
<dbReference type="PANTHER" id="PTHR44591">
    <property type="entry name" value="STRESS RESPONSE REGULATOR PROTEIN 1"/>
    <property type="match status" value="1"/>
</dbReference>
<accession>A0AAP3V072</accession>
<proteinExistence type="predicted"/>
<dbReference type="InterPro" id="IPR053866">
    <property type="entry name" value="PhyR_sigma2"/>
</dbReference>
<evidence type="ECO:0000256" key="2">
    <source>
        <dbReference type="PROSITE-ProRule" id="PRU00169"/>
    </source>
</evidence>
<comment type="caution">
    <text evidence="4">The sequence shown here is derived from an EMBL/GenBank/DDBJ whole genome shotgun (WGS) entry which is preliminary data.</text>
</comment>
<dbReference type="SUPFAM" id="SSF88659">
    <property type="entry name" value="Sigma3 and sigma4 domains of RNA polymerase sigma factors"/>
    <property type="match status" value="1"/>
</dbReference>
<dbReference type="PANTHER" id="PTHR44591:SF3">
    <property type="entry name" value="RESPONSE REGULATORY DOMAIN-CONTAINING PROTEIN"/>
    <property type="match status" value="1"/>
</dbReference>
<feature type="modified residue" description="4-aspartylphosphate" evidence="2">
    <location>
        <position position="192"/>
    </location>
</feature>
<dbReference type="SUPFAM" id="SSF52172">
    <property type="entry name" value="CheY-like"/>
    <property type="match status" value="1"/>
</dbReference>
<dbReference type="Gene3D" id="1.20.140.160">
    <property type="match status" value="1"/>
</dbReference>
<dbReference type="Pfam" id="PF22029">
    <property type="entry name" value="PhyR_sigma2"/>
    <property type="match status" value="1"/>
</dbReference>
<sequence>MSDLAQEVARHLPYMRRYARAVTGSQESGDNVVRAGLQRLLEQRDGLTGETVRRELYRALHDCLAPVHVAAAGDGPAMLANDSILASRVVHLSLQHRQILLLTTLEGMTLGEAAEAMRLGEREAGALLAQAKADLRTQRATRILVIEDEPVIALDIATTVQRNGHEVVGIAATHREAVELARSEQPGLILADIQLADDSSGIDAVQEILQHYQVPVIFITAFPERLLTGERPEPAFLITKPFDPDTLNVSISQALSTSALASGAVSAGERLTRA</sequence>
<evidence type="ECO:0000313" key="4">
    <source>
        <dbReference type="EMBL" id="MDF1586166.1"/>
    </source>
</evidence>
<dbReference type="InterPro" id="IPR053867">
    <property type="entry name" value="PhyR_sigma4"/>
</dbReference>